<gene>
    <name evidence="13" type="ORF">TL16_g03442</name>
</gene>
<dbReference type="SUPFAM" id="SSF75217">
    <property type="entry name" value="alpha/beta knot"/>
    <property type="match status" value="1"/>
</dbReference>
<dbReference type="EC" id="2.1.1.193" evidence="3"/>
<accession>A0A9W7A2F4</accession>
<dbReference type="PANTHER" id="PTHR30027:SF3">
    <property type="entry name" value="16S RRNA (URACIL(1498)-N(3))-METHYLTRANSFERASE"/>
    <property type="match status" value="1"/>
</dbReference>
<dbReference type="EMBL" id="BLQM01000091">
    <property type="protein sequence ID" value="GMH62276.1"/>
    <property type="molecule type" value="Genomic_DNA"/>
</dbReference>
<dbReference type="GO" id="GO:0005737">
    <property type="term" value="C:cytoplasm"/>
    <property type="evidence" value="ECO:0007669"/>
    <property type="project" value="UniProtKB-SubCell"/>
</dbReference>
<keyword evidence="11" id="KW-0732">Signal</keyword>
<dbReference type="Pfam" id="PF04452">
    <property type="entry name" value="Methyltrans_RNA"/>
    <property type="match status" value="1"/>
</dbReference>
<dbReference type="InterPro" id="IPR029026">
    <property type="entry name" value="tRNA_m1G_MTases_N"/>
</dbReference>
<evidence type="ECO:0000256" key="11">
    <source>
        <dbReference type="SAM" id="SignalP"/>
    </source>
</evidence>
<proteinExistence type="inferred from homology"/>
<comment type="catalytic activity">
    <reaction evidence="10">
        <text>uridine(1498) in 16S rRNA + S-adenosyl-L-methionine = N(3)-methyluridine(1498) in 16S rRNA + S-adenosyl-L-homocysteine + H(+)</text>
        <dbReference type="Rhea" id="RHEA:42920"/>
        <dbReference type="Rhea" id="RHEA-COMP:10283"/>
        <dbReference type="Rhea" id="RHEA-COMP:10284"/>
        <dbReference type="ChEBI" id="CHEBI:15378"/>
        <dbReference type="ChEBI" id="CHEBI:57856"/>
        <dbReference type="ChEBI" id="CHEBI:59789"/>
        <dbReference type="ChEBI" id="CHEBI:65315"/>
        <dbReference type="ChEBI" id="CHEBI:74502"/>
        <dbReference type="EC" id="2.1.1.193"/>
    </reaction>
</comment>
<evidence type="ECO:0000313" key="13">
    <source>
        <dbReference type="EMBL" id="GMH62276.1"/>
    </source>
</evidence>
<dbReference type="GO" id="GO:0070475">
    <property type="term" value="P:rRNA base methylation"/>
    <property type="evidence" value="ECO:0007669"/>
    <property type="project" value="TreeGrafter"/>
</dbReference>
<keyword evidence="8" id="KW-0949">S-adenosyl-L-methionine</keyword>
<name>A0A9W7A2F4_9STRA</name>
<feature type="domain" description="Ribosomal RNA small subunit methyltransferase E methyltransferase" evidence="12">
    <location>
        <begin position="110"/>
        <end position="293"/>
    </location>
</feature>
<evidence type="ECO:0000256" key="10">
    <source>
        <dbReference type="ARBA" id="ARBA00047944"/>
    </source>
</evidence>
<keyword evidence="4" id="KW-0963">Cytoplasm</keyword>
<dbReference type="GO" id="GO:0070042">
    <property type="term" value="F:rRNA (uridine-N3-)-methyltransferase activity"/>
    <property type="evidence" value="ECO:0007669"/>
    <property type="project" value="TreeGrafter"/>
</dbReference>
<dbReference type="InterPro" id="IPR029028">
    <property type="entry name" value="Alpha/beta_knot_MTases"/>
</dbReference>
<comment type="similarity">
    <text evidence="2">Belongs to the RNA methyltransferase RsmE family.</text>
</comment>
<evidence type="ECO:0000259" key="12">
    <source>
        <dbReference type="Pfam" id="PF04452"/>
    </source>
</evidence>
<evidence type="ECO:0000256" key="6">
    <source>
        <dbReference type="ARBA" id="ARBA00022603"/>
    </source>
</evidence>
<dbReference type="PANTHER" id="PTHR30027">
    <property type="entry name" value="RIBOSOMAL RNA SMALL SUBUNIT METHYLTRANSFERASE E"/>
    <property type="match status" value="1"/>
</dbReference>
<evidence type="ECO:0000256" key="4">
    <source>
        <dbReference type="ARBA" id="ARBA00022490"/>
    </source>
</evidence>
<evidence type="ECO:0000256" key="2">
    <source>
        <dbReference type="ARBA" id="ARBA00005528"/>
    </source>
</evidence>
<dbReference type="InterPro" id="IPR046886">
    <property type="entry name" value="RsmE_MTase_dom"/>
</dbReference>
<feature type="signal peptide" evidence="11">
    <location>
        <begin position="1"/>
        <end position="22"/>
    </location>
</feature>
<dbReference type="NCBIfam" id="TIGR00046">
    <property type="entry name" value="RsmE family RNA methyltransferase"/>
    <property type="match status" value="1"/>
</dbReference>
<keyword evidence="6" id="KW-0489">Methyltransferase</keyword>
<protein>
    <recommendedName>
        <fullName evidence="3">16S rRNA (uracil(1498)-N(3))-methyltransferase</fullName>
        <ecNumber evidence="3">2.1.1.193</ecNumber>
    </recommendedName>
</protein>
<evidence type="ECO:0000256" key="3">
    <source>
        <dbReference type="ARBA" id="ARBA00012328"/>
    </source>
</evidence>
<dbReference type="InterPro" id="IPR006700">
    <property type="entry name" value="RsmE"/>
</dbReference>
<organism evidence="13 14">
    <name type="scientific">Triparma laevis f. inornata</name>
    <dbReference type="NCBI Taxonomy" id="1714386"/>
    <lineage>
        <taxon>Eukaryota</taxon>
        <taxon>Sar</taxon>
        <taxon>Stramenopiles</taxon>
        <taxon>Ochrophyta</taxon>
        <taxon>Bolidophyceae</taxon>
        <taxon>Parmales</taxon>
        <taxon>Triparmaceae</taxon>
        <taxon>Triparma</taxon>
    </lineage>
</organism>
<evidence type="ECO:0000256" key="5">
    <source>
        <dbReference type="ARBA" id="ARBA00022552"/>
    </source>
</evidence>
<evidence type="ECO:0000313" key="14">
    <source>
        <dbReference type="Proteomes" id="UP001162640"/>
    </source>
</evidence>
<dbReference type="Gene3D" id="3.40.1280.10">
    <property type="match status" value="1"/>
</dbReference>
<comment type="function">
    <text evidence="9">Specifically methylates the N3 position of the uracil ring of uridine 1498 (m3U1498) in 16S rRNA. Acts on the fully assembled 30S ribosomal subunit.</text>
</comment>
<keyword evidence="5" id="KW-0698">rRNA processing</keyword>
<dbReference type="CDD" id="cd18084">
    <property type="entry name" value="RsmE-like"/>
    <property type="match status" value="1"/>
</dbReference>
<comment type="subcellular location">
    <subcellularLocation>
        <location evidence="1">Cytoplasm</location>
    </subcellularLocation>
</comment>
<evidence type="ECO:0000256" key="1">
    <source>
        <dbReference type="ARBA" id="ARBA00004496"/>
    </source>
</evidence>
<feature type="chain" id="PRO_5040960442" description="16S rRNA (uracil(1498)-N(3))-methyltransferase" evidence="11">
    <location>
        <begin position="23"/>
        <end position="304"/>
    </location>
</feature>
<evidence type="ECO:0000256" key="7">
    <source>
        <dbReference type="ARBA" id="ARBA00022679"/>
    </source>
</evidence>
<dbReference type="AlphaFoldDB" id="A0A9W7A2F4"/>
<sequence>MLSLPILASILFLFLFITLSSSFLPPPLLRLQTSLNLNLLIHPHSTPFNSTHSFTSYPPTHNYIKHCKTILKKEKNIKQSLLGFYTVNGDLVDDTFIYPTPLNKFTYSSSPLSLILSVPRPPILKFLIKTLSTLGISEIVLCRSDKSQRDYYGSHLLKNFTSTDSKGYDYTDNIGEQIIEGLVQSGLPYPPKIKLLGVNELNRYIKGHSQIPEYGLEYDFKGFKKIIPHLTETNNTISKVLSTSSNAKTVFAIGPEGGWTDEEVDLFEDKGFKVISLGESILKVEQAAVVCCGVGIDYYNSREE</sequence>
<evidence type="ECO:0000256" key="9">
    <source>
        <dbReference type="ARBA" id="ARBA00025699"/>
    </source>
</evidence>
<dbReference type="Proteomes" id="UP001162640">
    <property type="component" value="Unassembled WGS sequence"/>
</dbReference>
<comment type="caution">
    <text evidence="13">The sequence shown here is derived from an EMBL/GenBank/DDBJ whole genome shotgun (WGS) entry which is preliminary data.</text>
</comment>
<keyword evidence="7" id="KW-0808">Transferase</keyword>
<reference evidence="14" key="1">
    <citation type="journal article" date="2023" name="Commun. Biol.">
        <title>Genome analysis of Parmales, the sister group of diatoms, reveals the evolutionary specialization of diatoms from phago-mixotrophs to photoautotrophs.</title>
        <authorList>
            <person name="Ban H."/>
            <person name="Sato S."/>
            <person name="Yoshikawa S."/>
            <person name="Yamada K."/>
            <person name="Nakamura Y."/>
            <person name="Ichinomiya M."/>
            <person name="Sato N."/>
            <person name="Blanc-Mathieu R."/>
            <person name="Endo H."/>
            <person name="Kuwata A."/>
            <person name="Ogata H."/>
        </authorList>
    </citation>
    <scope>NUCLEOTIDE SEQUENCE [LARGE SCALE GENOMIC DNA]</scope>
</reference>
<evidence type="ECO:0000256" key="8">
    <source>
        <dbReference type="ARBA" id="ARBA00022691"/>
    </source>
</evidence>